<protein>
    <submittedName>
        <fullName evidence="2">CoA-binding domain protein</fullName>
    </submittedName>
</protein>
<dbReference type="AlphaFoldDB" id="B3EQ15"/>
<dbReference type="HOGENOM" id="CLU_112567_0_0_10"/>
<name>B3EQ15_CHLPB</name>
<dbReference type="PANTHER" id="PTHR33303:SF2">
    <property type="entry name" value="COA-BINDING DOMAIN-CONTAINING PROTEIN"/>
    <property type="match status" value="1"/>
</dbReference>
<dbReference type="SMART" id="SM00881">
    <property type="entry name" value="CoA_binding"/>
    <property type="match status" value="1"/>
</dbReference>
<evidence type="ECO:0000259" key="1">
    <source>
        <dbReference type="SMART" id="SM00881"/>
    </source>
</evidence>
<dbReference type="EMBL" id="CP001101">
    <property type="protein sequence ID" value="ACE03947.1"/>
    <property type="molecule type" value="Genomic_DNA"/>
</dbReference>
<gene>
    <name evidence="2" type="ordered locus">Cphamn1_1005</name>
</gene>
<proteinExistence type="predicted"/>
<dbReference type="PANTHER" id="PTHR33303">
    <property type="entry name" value="CYTOPLASMIC PROTEIN-RELATED"/>
    <property type="match status" value="1"/>
</dbReference>
<evidence type="ECO:0000313" key="2">
    <source>
        <dbReference type="EMBL" id="ACE03947.1"/>
    </source>
</evidence>
<dbReference type="Gene3D" id="3.40.50.720">
    <property type="entry name" value="NAD(P)-binding Rossmann-like Domain"/>
    <property type="match status" value="1"/>
</dbReference>
<dbReference type="SUPFAM" id="SSF51735">
    <property type="entry name" value="NAD(P)-binding Rossmann-fold domains"/>
    <property type="match status" value="1"/>
</dbReference>
<sequence length="135" mass="15293">MTVKEILDSYKHVAVVGLSEKRDRPSHNVTKYLIHAGYTIYPVNPNLDKVFGITCYPSLLDIPDEKRKNIEIVDIFRKAEHVDRIADEAIEIGAKVIWMQLGIINDKAAGKAREAGLEVVENQCMAVEHHHLFDT</sequence>
<dbReference type="InterPro" id="IPR003781">
    <property type="entry name" value="CoA-bd"/>
</dbReference>
<dbReference type="InterPro" id="IPR036291">
    <property type="entry name" value="NAD(P)-bd_dom_sf"/>
</dbReference>
<dbReference type="KEGG" id="cpb:Cphamn1_1005"/>
<dbReference type="Pfam" id="PF13380">
    <property type="entry name" value="CoA_binding_2"/>
    <property type="match status" value="1"/>
</dbReference>
<reference evidence="2" key="1">
    <citation type="submission" date="2008-06" db="EMBL/GenBank/DDBJ databases">
        <title>Complete sequence of Chlorobium phaeobacteroides BS1.</title>
        <authorList>
            <consortium name="US DOE Joint Genome Institute"/>
            <person name="Lucas S."/>
            <person name="Copeland A."/>
            <person name="Lapidus A."/>
            <person name="Glavina del Rio T."/>
            <person name="Dalin E."/>
            <person name="Tice H."/>
            <person name="Bruce D."/>
            <person name="Goodwin L."/>
            <person name="Pitluck S."/>
            <person name="Schmutz J."/>
            <person name="Larimer F."/>
            <person name="Land M."/>
            <person name="Hauser L."/>
            <person name="Kyrpides N."/>
            <person name="Ovchinnikova G."/>
            <person name="Li T."/>
            <person name="Liu Z."/>
            <person name="Zhao F."/>
            <person name="Overmann J."/>
            <person name="Bryant D.A."/>
            <person name="Richardson P."/>
        </authorList>
    </citation>
    <scope>NUCLEOTIDE SEQUENCE [LARGE SCALE GENOMIC DNA]</scope>
    <source>
        <strain evidence="2">BS1</strain>
    </source>
</reference>
<dbReference type="eggNOG" id="COG1832">
    <property type="taxonomic scope" value="Bacteria"/>
</dbReference>
<accession>B3EQ15</accession>
<feature type="domain" description="CoA-binding" evidence="1">
    <location>
        <begin position="6"/>
        <end position="103"/>
    </location>
</feature>
<dbReference type="OrthoDB" id="9804695at2"/>
<organism evidence="2">
    <name type="scientific">Chlorobium phaeobacteroides (strain BS1)</name>
    <dbReference type="NCBI Taxonomy" id="331678"/>
    <lineage>
        <taxon>Bacteria</taxon>
        <taxon>Pseudomonadati</taxon>
        <taxon>Chlorobiota</taxon>
        <taxon>Chlorobiia</taxon>
        <taxon>Chlorobiales</taxon>
        <taxon>Chlorobiaceae</taxon>
        <taxon>Chlorobium/Pelodictyon group</taxon>
        <taxon>Chlorobium</taxon>
    </lineage>
</organism>
<dbReference type="STRING" id="331678.Cphamn1_1005"/>